<evidence type="ECO:0000256" key="1">
    <source>
        <dbReference type="ARBA" id="ARBA00022988"/>
    </source>
</evidence>
<gene>
    <name evidence="3" type="ORF">NCTC8139_00549</name>
</gene>
<protein>
    <submittedName>
        <fullName evidence="3">Urease accessory protein UreF</fullName>
    </submittedName>
</protein>
<dbReference type="PANTHER" id="PTHR33620:SF1">
    <property type="entry name" value="UREASE ACCESSORY PROTEIN F"/>
    <property type="match status" value="1"/>
</dbReference>
<sequence>MSDRPEPAGPAPGTQSPAHAPLAMMLSLADSRLPVGGHVHSGGVEQAIADGFIRTADELAGFLYRRVTTSGLVTGSIAAAVADGRLDVAAAQRETDARTPSAAARKASLAQGRGMVRLARRMFADHDWSAHRPATHLPVISGSIGAASSLSGFHTALVLVYTTMSGSATAGQRLLALDPADVAIMIAELGAECERVAAQAAVGLADLSDPILDVFAERHERQPMPLFMS</sequence>
<organism evidence="3 4">
    <name type="scientific">Gordonia paraffinivorans</name>
    <dbReference type="NCBI Taxonomy" id="175628"/>
    <lineage>
        <taxon>Bacteria</taxon>
        <taxon>Bacillati</taxon>
        <taxon>Actinomycetota</taxon>
        <taxon>Actinomycetes</taxon>
        <taxon>Mycobacteriales</taxon>
        <taxon>Gordoniaceae</taxon>
        <taxon>Gordonia</taxon>
    </lineage>
</organism>
<dbReference type="RefSeq" id="WP_131733394.1">
    <property type="nucleotide sequence ID" value="NZ_CAACYD010000005.1"/>
</dbReference>
<dbReference type="PANTHER" id="PTHR33620">
    <property type="entry name" value="UREASE ACCESSORY PROTEIN F"/>
    <property type="match status" value="1"/>
</dbReference>
<dbReference type="Pfam" id="PF01730">
    <property type="entry name" value="UreF"/>
    <property type="match status" value="1"/>
</dbReference>
<dbReference type="AlphaFoldDB" id="A0ABD7UYC5"/>
<dbReference type="EMBL" id="CAACYD010000005">
    <property type="protein sequence ID" value="VFA81483.1"/>
    <property type="molecule type" value="Genomic_DNA"/>
</dbReference>
<name>A0ABD7UYC5_9ACTN</name>
<proteinExistence type="predicted"/>
<dbReference type="InterPro" id="IPR038277">
    <property type="entry name" value="UreF_sf"/>
</dbReference>
<keyword evidence="2" id="KW-0143">Chaperone</keyword>
<reference evidence="3 4" key="1">
    <citation type="submission" date="2019-02" db="EMBL/GenBank/DDBJ databases">
        <authorList>
            <consortium name="Pathogen Informatics"/>
        </authorList>
    </citation>
    <scope>NUCLEOTIDE SEQUENCE [LARGE SCALE GENOMIC DNA]</scope>
    <source>
        <strain evidence="3 4">3012STDY6756503</strain>
    </source>
</reference>
<dbReference type="Proteomes" id="UP000360750">
    <property type="component" value="Unassembled WGS sequence"/>
</dbReference>
<evidence type="ECO:0000313" key="4">
    <source>
        <dbReference type="Proteomes" id="UP000360750"/>
    </source>
</evidence>
<dbReference type="GeneID" id="60748600"/>
<evidence type="ECO:0000313" key="3">
    <source>
        <dbReference type="EMBL" id="VFA81483.1"/>
    </source>
</evidence>
<dbReference type="PIRSF" id="PIRSF009467">
    <property type="entry name" value="Ureas_acces_UreF"/>
    <property type="match status" value="1"/>
</dbReference>
<evidence type="ECO:0000256" key="2">
    <source>
        <dbReference type="ARBA" id="ARBA00023186"/>
    </source>
</evidence>
<dbReference type="Gene3D" id="1.10.4190.10">
    <property type="entry name" value="Urease accessory protein UreF"/>
    <property type="match status" value="1"/>
</dbReference>
<dbReference type="InterPro" id="IPR002639">
    <property type="entry name" value="UreF"/>
</dbReference>
<keyword evidence="1" id="KW-0996">Nickel insertion</keyword>
<comment type="caution">
    <text evidence="3">The sequence shown here is derived from an EMBL/GenBank/DDBJ whole genome shotgun (WGS) entry which is preliminary data.</text>
</comment>
<accession>A0ABD7UYC5</accession>